<dbReference type="Proteomes" id="UP000192929">
    <property type="component" value="Unassembled WGS sequence"/>
</dbReference>
<dbReference type="RefSeq" id="WP_085106970.1">
    <property type="nucleotide sequence ID" value="NZ_FXAC01000009.1"/>
</dbReference>
<name>A0A1X7D997_9MICC</name>
<feature type="compositionally biased region" description="Basic and acidic residues" evidence="1">
    <location>
        <begin position="489"/>
        <end position="504"/>
    </location>
</feature>
<feature type="compositionally biased region" description="Low complexity" evidence="1">
    <location>
        <begin position="347"/>
        <end position="356"/>
    </location>
</feature>
<dbReference type="EMBL" id="FXAC01000009">
    <property type="protein sequence ID" value="SMF10716.1"/>
    <property type="molecule type" value="Genomic_DNA"/>
</dbReference>
<proteinExistence type="predicted"/>
<organism evidence="2 3">
    <name type="scientific">Kocuria marina subsp. indica</name>
    <dbReference type="NCBI Taxonomy" id="1049583"/>
    <lineage>
        <taxon>Bacteria</taxon>
        <taxon>Bacillati</taxon>
        <taxon>Actinomycetota</taxon>
        <taxon>Actinomycetes</taxon>
        <taxon>Micrococcales</taxon>
        <taxon>Micrococcaceae</taxon>
        <taxon>Kocuria</taxon>
    </lineage>
</organism>
<feature type="compositionally biased region" description="Low complexity" evidence="1">
    <location>
        <begin position="458"/>
        <end position="488"/>
    </location>
</feature>
<keyword evidence="3" id="KW-1185">Reference proteome</keyword>
<reference evidence="3" key="1">
    <citation type="submission" date="2017-04" db="EMBL/GenBank/DDBJ databases">
        <authorList>
            <person name="Varghese N."/>
            <person name="Submissions S."/>
        </authorList>
    </citation>
    <scope>NUCLEOTIDE SEQUENCE [LARGE SCALE GENOMIC DNA]</scope>
    <source>
        <strain evidence="3">NIO-1021</strain>
    </source>
</reference>
<gene>
    <name evidence="2" type="ORF">SAMN06296028_10979</name>
</gene>
<protein>
    <submittedName>
        <fullName evidence="2">Uncharacterized protein</fullName>
    </submittedName>
</protein>
<sequence length="504" mass="54430">MALSVTPCGNRKTWDARVRVTGGHPELLWGIGDAEALTAQDARVERVAVDRGQQTVGYSQLVILREDLHTVVDARSLHVKDPRHLTEVLAALQDHARTAHEAAVLRVSPDTDATPELTELLTGAGYRRADKPRKGEAGPRHLVVRLGETEGELSKRLSDDTLRRCRAGLRDSGVRVRRVRASDRDLSNVGLRSEYIRELLRAVGENSVFLVATEHLEDGTETALGYLWFVHTGESAMIYRLGFTDRARQLGVDDALLLTGLVQLQQRQVHKVLAGDPDRPSQPMVLRELATEEHEAPGTWEYPLLGEFQVAGRVEKTRRRFLGRRSKNAAPDDLLPEQPAVRDDAAPEPTTSAAAPHHVPQPTRAGNATAGSAAFEGSPVEPSDSLTAARSREDDAAPSSRTSPGVDADPDLVRSADQLPGGTSKDSGAARSPRSARGGKITGMLPGPLARRKRTAQPTGTPVTGTPSTDGDTQSASRRQSAAAGLLRRAVEEGRAAVRDAARW</sequence>
<evidence type="ECO:0000313" key="3">
    <source>
        <dbReference type="Proteomes" id="UP000192929"/>
    </source>
</evidence>
<dbReference type="AlphaFoldDB" id="A0A1X7D997"/>
<evidence type="ECO:0000256" key="1">
    <source>
        <dbReference type="SAM" id="MobiDB-lite"/>
    </source>
</evidence>
<feature type="region of interest" description="Disordered" evidence="1">
    <location>
        <begin position="322"/>
        <end position="504"/>
    </location>
</feature>
<accession>A0A1X7D997</accession>
<evidence type="ECO:0000313" key="2">
    <source>
        <dbReference type="EMBL" id="SMF10716.1"/>
    </source>
</evidence>